<feature type="transmembrane region" description="Helical" evidence="7">
    <location>
        <begin position="590"/>
        <end position="610"/>
    </location>
</feature>
<evidence type="ECO:0000256" key="2">
    <source>
        <dbReference type="ARBA" id="ARBA00022448"/>
    </source>
</evidence>
<organism evidence="9 10">
    <name type="scientific">Croceitalea dokdonensis DOKDO 023</name>
    <dbReference type="NCBI Taxonomy" id="1300341"/>
    <lineage>
        <taxon>Bacteria</taxon>
        <taxon>Pseudomonadati</taxon>
        <taxon>Bacteroidota</taxon>
        <taxon>Flavobacteriia</taxon>
        <taxon>Flavobacteriales</taxon>
        <taxon>Flavobacteriaceae</taxon>
        <taxon>Croceitalea</taxon>
    </lineage>
</organism>
<evidence type="ECO:0000256" key="6">
    <source>
        <dbReference type="ARBA" id="ARBA00023136"/>
    </source>
</evidence>
<dbReference type="InterPro" id="IPR004680">
    <property type="entry name" value="Cit_transptr-like_dom"/>
</dbReference>
<keyword evidence="5 7" id="KW-1133">Transmembrane helix</keyword>
<proteinExistence type="predicted"/>
<protein>
    <submittedName>
        <fullName evidence="9">Na+/sulfate transporter</fullName>
    </submittedName>
</protein>
<evidence type="ECO:0000256" key="7">
    <source>
        <dbReference type="SAM" id="Phobius"/>
    </source>
</evidence>
<feature type="transmembrane region" description="Helical" evidence="7">
    <location>
        <begin position="466"/>
        <end position="485"/>
    </location>
</feature>
<evidence type="ECO:0000259" key="8">
    <source>
        <dbReference type="PROSITE" id="PS51202"/>
    </source>
</evidence>
<name>A0A0P7ATT8_9FLAO</name>
<gene>
    <name evidence="9" type="ORF">I595_2544</name>
</gene>
<feature type="domain" description="RCK C-terminal" evidence="8">
    <location>
        <begin position="316"/>
        <end position="399"/>
    </location>
</feature>
<dbReference type="Gene3D" id="3.30.70.1450">
    <property type="entry name" value="Regulator of K+ conductance, C-terminal domain"/>
    <property type="match status" value="2"/>
</dbReference>
<dbReference type="PROSITE" id="PS51202">
    <property type="entry name" value="RCK_C"/>
    <property type="match status" value="1"/>
</dbReference>
<dbReference type="Proteomes" id="UP000050280">
    <property type="component" value="Unassembled WGS sequence"/>
</dbReference>
<keyword evidence="10" id="KW-1185">Reference proteome</keyword>
<evidence type="ECO:0000256" key="3">
    <source>
        <dbReference type="ARBA" id="ARBA00022692"/>
    </source>
</evidence>
<dbReference type="RefSeq" id="WP_054559595.1">
    <property type="nucleotide sequence ID" value="NZ_LDJX01000005.1"/>
</dbReference>
<accession>A0A0P7ATT8</accession>
<feature type="transmembrane region" description="Helical" evidence="7">
    <location>
        <begin position="87"/>
        <end position="105"/>
    </location>
</feature>
<feature type="transmembrane region" description="Helical" evidence="7">
    <location>
        <begin position="169"/>
        <end position="191"/>
    </location>
</feature>
<evidence type="ECO:0000256" key="4">
    <source>
        <dbReference type="ARBA" id="ARBA00022737"/>
    </source>
</evidence>
<dbReference type="InterPro" id="IPR051679">
    <property type="entry name" value="DASS-Related_Transporters"/>
</dbReference>
<comment type="caution">
    <text evidence="9">The sequence shown here is derived from an EMBL/GenBank/DDBJ whole genome shotgun (WGS) entry which is preliminary data.</text>
</comment>
<feature type="transmembrane region" description="Helical" evidence="7">
    <location>
        <begin position="552"/>
        <end position="570"/>
    </location>
</feature>
<dbReference type="PATRIC" id="fig|1300341.3.peg.2708"/>
<dbReference type="EMBL" id="LDJX01000005">
    <property type="protein sequence ID" value="KPM31279.1"/>
    <property type="molecule type" value="Genomic_DNA"/>
</dbReference>
<dbReference type="GO" id="GO:0005886">
    <property type="term" value="C:plasma membrane"/>
    <property type="evidence" value="ECO:0007669"/>
    <property type="project" value="TreeGrafter"/>
</dbReference>
<dbReference type="STRING" id="1300341.I595_2544"/>
<dbReference type="InterPro" id="IPR036721">
    <property type="entry name" value="RCK_C_sf"/>
</dbReference>
<dbReference type="AlphaFoldDB" id="A0A0P7ATT8"/>
<keyword evidence="4" id="KW-0677">Repeat</keyword>
<dbReference type="SUPFAM" id="SSF116726">
    <property type="entry name" value="TrkA C-terminal domain-like"/>
    <property type="match status" value="2"/>
</dbReference>
<sequence>MTILLSILTITIILFVWGKLPPDVVALMSMITLYLTGILDVQETLSGFSNTTVIMIAALFIIGEGLARTGWTALAGQKFVGWAGKSIPKLLVIVTLGASVLSGFVSNTGTVAALLPVTVSAAWTAGTLPSKLLMPVAFGSNTGGLLTLTGTPPNIIASNTLVENNFEGFSFFEFGLIGLPLLIIAILYFRYVGYRLLPKRHTNERPADIDAEMHKWIENYSVGDNMYRLRIRSMSPLQNTKMGHWNFEKDHQISVMRLKRRHPSMLKQSTPEFVELPDSATEMRYHDILTVKGSPEAVDKLSMKFRLGVIPTPTEKDTLKDELISQEVGMAEMLITPNSALVGKTINLGNYLRKIGVQLLAASRKNKPLSGRIRIEAGDAFIIRGPWDNISNLKTLYENVLISGSPEAMAKNVAKLNTRSYIAMATLVLMIALLVFKLLPGAIAALVCGGIMLLSGCVPISKAYKGISWTSVVMIAAMIPMGTALQKTGVAELAANGLVDMLGSINPTVLLAGIFLLTTAFSQTINNSATAVLMAPIALLAATTLGVSPKPFLITVAISASTAFLTPVGTTTNAMVMSAGGYKFLDYVKVGGPLLVLFFITTVALVPLIWKF</sequence>
<dbReference type="PROSITE" id="PS01271">
    <property type="entry name" value="NA_SULFATE"/>
    <property type="match status" value="1"/>
</dbReference>
<evidence type="ECO:0000313" key="9">
    <source>
        <dbReference type="EMBL" id="KPM31279.1"/>
    </source>
</evidence>
<keyword evidence="2" id="KW-0813">Transport</keyword>
<dbReference type="PANTHER" id="PTHR43652">
    <property type="entry name" value="BASIC AMINO ACID ANTIPORTER YFCC-RELATED"/>
    <property type="match status" value="1"/>
</dbReference>
<dbReference type="OrthoDB" id="9765532at2"/>
<evidence type="ECO:0000313" key="10">
    <source>
        <dbReference type="Proteomes" id="UP000050280"/>
    </source>
</evidence>
<dbReference type="InterPro" id="IPR006037">
    <property type="entry name" value="RCK_C"/>
</dbReference>
<dbReference type="InterPro" id="IPR031312">
    <property type="entry name" value="Na/sul_symport_CS"/>
</dbReference>
<keyword evidence="6 7" id="KW-0472">Membrane</keyword>
<evidence type="ECO:0000256" key="1">
    <source>
        <dbReference type="ARBA" id="ARBA00004141"/>
    </source>
</evidence>
<evidence type="ECO:0000256" key="5">
    <source>
        <dbReference type="ARBA" id="ARBA00022989"/>
    </source>
</evidence>
<feature type="transmembrane region" description="Helical" evidence="7">
    <location>
        <begin position="497"/>
        <end position="521"/>
    </location>
</feature>
<feature type="transmembrane region" description="Helical" evidence="7">
    <location>
        <begin position="421"/>
        <end position="454"/>
    </location>
</feature>
<feature type="transmembrane region" description="Helical" evidence="7">
    <location>
        <begin position="527"/>
        <end position="545"/>
    </location>
</feature>
<dbReference type="PANTHER" id="PTHR43652:SF1">
    <property type="entry name" value="RESPONSE REGULATOR"/>
    <property type="match status" value="1"/>
</dbReference>
<feature type="transmembrane region" description="Helical" evidence="7">
    <location>
        <begin position="48"/>
        <end position="67"/>
    </location>
</feature>
<keyword evidence="3 7" id="KW-0812">Transmembrane</keyword>
<dbReference type="GO" id="GO:0006813">
    <property type="term" value="P:potassium ion transport"/>
    <property type="evidence" value="ECO:0007669"/>
    <property type="project" value="InterPro"/>
</dbReference>
<comment type="subcellular location">
    <subcellularLocation>
        <location evidence="1">Membrane</location>
        <topology evidence="1">Multi-pass membrane protein</topology>
    </subcellularLocation>
</comment>
<dbReference type="GO" id="GO:0008324">
    <property type="term" value="F:monoatomic cation transmembrane transporter activity"/>
    <property type="evidence" value="ECO:0007669"/>
    <property type="project" value="InterPro"/>
</dbReference>
<dbReference type="Pfam" id="PF03600">
    <property type="entry name" value="CitMHS"/>
    <property type="match status" value="1"/>
</dbReference>
<reference evidence="9 10" key="1">
    <citation type="submission" date="2015-09" db="EMBL/GenBank/DDBJ databases">
        <title>Genome sequence of the marine flavobacterium Croceitalea dokdonensis DOKDO 023 that contains proton- and sodium-pumping rhodopsins.</title>
        <authorList>
            <person name="Kwon S.-K."/>
            <person name="Lee H.K."/>
            <person name="Kwak M.-J."/>
            <person name="Kim J.F."/>
        </authorList>
    </citation>
    <scope>NUCLEOTIDE SEQUENCE [LARGE SCALE GENOMIC DNA]</scope>
    <source>
        <strain evidence="9 10">DOKDO 023</strain>
    </source>
</reference>